<evidence type="ECO:0000256" key="2">
    <source>
        <dbReference type="ARBA" id="ARBA00009260"/>
    </source>
</evidence>
<keyword evidence="4" id="KW-0540">Nuclease</keyword>
<dbReference type="GO" id="GO:0004519">
    <property type="term" value="F:endonuclease activity"/>
    <property type="evidence" value="ECO:0007669"/>
    <property type="project" value="UniProtKB-KW"/>
</dbReference>
<comment type="similarity">
    <text evidence="2">Belongs to the phage GPA family.</text>
</comment>
<keyword evidence="9" id="KW-1185">Reference proteome</keyword>
<evidence type="ECO:0000256" key="1">
    <source>
        <dbReference type="ARBA" id="ARBA00003293"/>
    </source>
</evidence>
<feature type="domain" description="Replication gene A protein-like" evidence="7">
    <location>
        <begin position="109"/>
        <end position="344"/>
    </location>
</feature>
<dbReference type="Proteomes" id="UP001449225">
    <property type="component" value="Unassembled WGS sequence"/>
</dbReference>
<evidence type="ECO:0000256" key="4">
    <source>
        <dbReference type="ARBA" id="ARBA00022722"/>
    </source>
</evidence>
<sequence>MTNQRLLKYLNYEQMNSFNSSECIFSRLNNDSYKDYYLSYIHNVRFFKERSIELDVNLFIDDLAFASIYEIRDFCRELMFGPFEYIKKLLSCLHIESRIEKLSEKQQKNKLHSRKWLARQLREMRGVKQENISAKKKEVGANTEYQYISPSVLANYNLQKTETQKWLENTKVWSFDGRCATEVSLSKFAQTEKQRKAQINSDSLVVELKAKNAGYETIFGTITPPGHHHFNPANGNCTWSGTTSRESYKYQYDAYRAFYNRMKEDEIELFGMRVVEVHKDGTPHIHVALFCDPSDRKSLVKHWNNAMSDYEINSVGHKLKFEEDLPEGAEKQSATTYVMKYITKGDCLRPWFGIDNGGLVRQFSTFGIDSYKSKWNLLYKARHELSQHKSNVFKSIYTLITDEERNLEERKLEFATVWAQRLIIIRKETENCYEEKVKTKIIGIIDKQTLDVFRKPVRILRNSQIKKIFNSVEEGLPLFAGLPISLINQILMPEIISPNNINGKLSLAVILSDSRKALENKNDFNISDDPFFNENFDNLEKFDKINYDLLIKETETEVDFDIF</sequence>
<reference evidence="8 9" key="1">
    <citation type="submission" date="2024-03" db="EMBL/GenBank/DDBJ databases">
        <title>Community enrichment and isolation of bacterial strains for fucoidan degradation.</title>
        <authorList>
            <person name="Sichert A."/>
        </authorList>
    </citation>
    <scope>NUCLEOTIDE SEQUENCE [LARGE SCALE GENOMIC DNA]</scope>
    <source>
        <strain evidence="8 9">AS76</strain>
    </source>
</reference>
<proteinExistence type="inferred from homology"/>
<evidence type="ECO:0000256" key="5">
    <source>
        <dbReference type="ARBA" id="ARBA00022759"/>
    </source>
</evidence>
<evidence type="ECO:0000313" key="8">
    <source>
        <dbReference type="EMBL" id="MEM5538009.1"/>
    </source>
</evidence>
<evidence type="ECO:0000313" key="9">
    <source>
        <dbReference type="Proteomes" id="UP001449225"/>
    </source>
</evidence>
<name>A0ABU9TXM7_9GAMM</name>
<gene>
    <name evidence="8" type="ORF">WNY58_16625</name>
</gene>
<comment type="caution">
    <text evidence="8">The sequence shown here is derived from an EMBL/GenBank/DDBJ whole genome shotgun (WGS) entry which is preliminary data.</text>
</comment>
<dbReference type="RefSeq" id="WP_342855125.1">
    <property type="nucleotide sequence ID" value="NZ_JBBMRA010000027.1"/>
</dbReference>
<accession>A0ABU9TXM7</accession>
<evidence type="ECO:0000256" key="6">
    <source>
        <dbReference type="ARBA" id="ARBA00022801"/>
    </source>
</evidence>
<keyword evidence="5 8" id="KW-0255">Endonuclease</keyword>
<evidence type="ECO:0000259" key="7">
    <source>
        <dbReference type="Pfam" id="PF05840"/>
    </source>
</evidence>
<keyword evidence="3" id="KW-0235">DNA replication</keyword>
<organism evidence="8 9">
    <name type="scientific">Neptuniibacter pectenicola</name>
    <dbReference type="NCBI Taxonomy" id="1806669"/>
    <lineage>
        <taxon>Bacteria</taxon>
        <taxon>Pseudomonadati</taxon>
        <taxon>Pseudomonadota</taxon>
        <taxon>Gammaproteobacteria</taxon>
        <taxon>Oceanospirillales</taxon>
        <taxon>Oceanospirillaceae</taxon>
        <taxon>Neptuniibacter</taxon>
    </lineage>
</organism>
<dbReference type="EMBL" id="JBBMRA010000027">
    <property type="protein sequence ID" value="MEM5538009.1"/>
    <property type="molecule type" value="Genomic_DNA"/>
</dbReference>
<evidence type="ECO:0000256" key="3">
    <source>
        <dbReference type="ARBA" id="ARBA00022705"/>
    </source>
</evidence>
<dbReference type="Pfam" id="PF05840">
    <property type="entry name" value="Phage_GPA"/>
    <property type="match status" value="1"/>
</dbReference>
<protein>
    <submittedName>
        <fullName evidence="8">Replication endonuclease</fullName>
    </submittedName>
</protein>
<keyword evidence="6" id="KW-0378">Hydrolase</keyword>
<dbReference type="InterPro" id="IPR008766">
    <property type="entry name" value="Replication_gene_A-like"/>
</dbReference>
<comment type="function">
    <text evidence="1">Possible endonuclease which induces a single-strand cut and initiates DNA replication.</text>
</comment>